<name>A0AAE2EIJ7_MYCMY</name>
<accession>A0AAE2EIJ7</accession>
<proteinExistence type="predicted"/>
<organism evidence="1 2">
    <name type="scientific">Mycoplasma mycoides subsp. mycoides</name>
    <dbReference type="NCBI Taxonomy" id="2103"/>
    <lineage>
        <taxon>Bacteria</taxon>
        <taxon>Bacillati</taxon>
        <taxon>Mycoplasmatota</taxon>
        <taxon>Mollicutes</taxon>
        <taxon>Mycoplasmataceae</taxon>
        <taxon>Mycoplasma</taxon>
    </lineage>
</organism>
<dbReference type="EMBL" id="LAEW01000001">
    <property type="protein sequence ID" value="KJQ46104.1"/>
    <property type="molecule type" value="Genomic_DNA"/>
</dbReference>
<gene>
    <name evidence="1" type="ORF">TS59_0646</name>
</gene>
<evidence type="ECO:0000313" key="2">
    <source>
        <dbReference type="Proteomes" id="UP000033624"/>
    </source>
</evidence>
<protein>
    <recommendedName>
        <fullName evidence="3">Cell division protein FtsA</fullName>
    </recommendedName>
</protein>
<dbReference type="AlphaFoldDB" id="A0AAE2EIJ7"/>
<evidence type="ECO:0008006" key="3">
    <source>
        <dbReference type="Google" id="ProtNLM"/>
    </source>
</evidence>
<dbReference type="Proteomes" id="UP000033624">
    <property type="component" value="Unassembled WGS sequence"/>
</dbReference>
<evidence type="ECO:0000313" key="1">
    <source>
        <dbReference type="EMBL" id="KJQ46104.1"/>
    </source>
</evidence>
<comment type="caution">
    <text evidence="1">The sequence shown here is derived from an EMBL/GenBank/DDBJ whole genome shotgun (WGS) entry which is preliminary data.</text>
</comment>
<dbReference type="RefSeq" id="WP_045596691.1">
    <property type="nucleotide sequence ID" value="NZ_CP143997.1"/>
</dbReference>
<reference evidence="1 2" key="1">
    <citation type="submission" date="2015-02" db="EMBL/GenBank/DDBJ databases">
        <title>Mycoplasma mycoides subsp. mycoides strain:B237 Genome sequencing.</title>
        <authorList>
            <person name="Fischer A."/>
            <person name="Santana-Cruz I."/>
            <person name="Schieck E."/>
            <person name="Gourle H."/>
            <person name="Lambert M."/>
            <person name="Nadendla S."/>
            <person name="Miller R.A."/>
            <person name="Weber J."/>
            <person name="Bongcam-Rudloff E."/>
            <person name="Vashee S."/>
            <person name="Frey J."/>
            <person name="Jores J."/>
        </authorList>
    </citation>
    <scope>NUCLEOTIDE SEQUENCE [LARGE SCALE GENOMIC DNA]</scope>
    <source>
        <strain evidence="1 2">B237</strain>
    </source>
</reference>
<dbReference type="Gene3D" id="3.30.420.40">
    <property type="match status" value="1"/>
</dbReference>
<sequence>MDKQIFTIIEFNRNIINFQVIKYFNNQEMILYKNSYISEESEILDKDQIKDSLNVYKFLTNCFTDFEKNSSFSKIKQIGLMLSNSLNITKKVTNYGLKSKNKKTSSTTNLEYIVKKINKLQLYDDTDLKIIDTNLIELQVNNKMIDYQNLKKYYIDNTQNNKLVMTFLELSITNELYFALEKLFWKFYKQILFIKPRIVCLNQLVKDQCQDHKLVVDWNWDEIEVGVFNNNALLKIFKFSFGINKIIKNLSQSLNISFEMSKDYLFNNLDFSSYNINNLNVLSLWNNSENKLDTTNGKQIKQLIKSIISEIYITINQSILKEQNINNYQIYNFGLISKIVGIDMIFNELKNNHFISNNFIGDIDFEQDSTAFIGASLFFKNPEFPSQNQKFSNFFKAFLINSKKHY</sequence>